<sequence>MSHLCHNEAPFSLHGARHSLLKTTEEDEIDTFPSWCPPFTNRDAVRQGLRLKPLWTGLPDEDGFGNYSAAGNLAIPMSFDTDVAGFESQLSVQILRHIRLTVSLVGPAYNASAGSSKRELLDAMNGTPVSMRSSLMGFLGKESVLGTWSRLAEESSEASLSDNGSSPTKRDGDLWIRDAFKNLVAAEVPNQLHDDMRKMAYTRRKFFKTQCVSFGLGPEDFLEEDEINVALGCETPVILRKRTGNDEKGAGHYSYIGQAYIEHLMVYEGRPGR</sequence>
<name>A0ABR1TN68_9PEZI</name>
<dbReference type="RefSeq" id="XP_066710367.1">
    <property type="nucleotide sequence ID" value="XM_066861257.1"/>
</dbReference>
<dbReference type="EMBL" id="JAQQWL010000011">
    <property type="protein sequence ID" value="KAK8048118.1"/>
    <property type="molecule type" value="Genomic_DNA"/>
</dbReference>
<evidence type="ECO:0000313" key="2">
    <source>
        <dbReference type="Proteomes" id="UP001480595"/>
    </source>
</evidence>
<comment type="caution">
    <text evidence="1">The sequence shown here is derived from an EMBL/GenBank/DDBJ whole genome shotgun (WGS) entry which is preliminary data.</text>
</comment>
<proteinExistence type="predicted"/>
<organism evidence="1 2">
    <name type="scientific">Apiospora phragmitis</name>
    <dbReference type="NCBI Taxonomy" id="2905665"/>
    <lineage>
        <taxon>Eukaryota</taxon>
        <taxon>Fungi</taxon>
        <taxon>Dikarya</taxon>
        <taxon>Ascomycota</taxon>
        <taxon>Pezizomycotina</taxon>
        <taxon>Sordariomycetes</taxon>
        <taxon>Xylariomycetidae</taxon>
        <taxon>Amphisphaeriales</taxon>
        <taxon>Apiosporaceae</taxon>
        <taxon>Apiospora</taxon>
    </lineage>
</organism>
<accession>A0ABR1TN68</accession>
<dbReference type="GeneID" id="92094320"/>
<evidence type="ECO:0000313" key="1">
    <source>
        <dbReference type="EMBL" id="KAK8048118.1"/>
    </source>
</evidence>
<gene>
    <name evidence="1" type="ORF">PG994_009848</name>
</gene>
<reference evidence="1 2" key="1">
    <citation type="submission" date="2023-01" db="EMBL/GenBank/DDBJ databases">
        <title>Analysis of 21 Apiospora genomes using comparative genomics revels a genus with tremendous synthesis potential of carbohydrate active enzymes and secondary metabolites.</title>
        <authorList>
            <person name="Sorensen T."/>
        </authorList>
    </citation>
    <scope>NUCLEOTIDE SEQUENCE [LARGE SCALE GENOMIC DNA]</scope>
    <source>
        <strain evidence="1 2">CBS 135458</strain>
    </source>
</reference>
<protein>
    <submittedName>
        <fullName evidence="1">Uncharacterized protein</fullName>
    </submittedName>
</protein>
<keyword evidence="2" id="KW-1185">Reference proteome</keyword>
<dbReference type="Proteomes" id="UP001480595">
    <property type="component" value="Unassembled WGS sequence"/>
</dbReference>